<feature type="transmembrane region" description="Helical" evidence="2">
    <location>
        <begin position="256"/>
        <end position="279"/>
    </location>
</feature>
<organism evidence="3 4">
    <name type="scientific">Pikeienuella piscinae</name>
    <dbReference type="NCBI Taxonomy" id="2748098"/>
    <lineage>
        <taxon>Bacteria</taxon>
        <taxon>Pseudomonadati</taxon>
        <taxon>Pseudomonadota</taxon>
        <taxon>Alphaproteobacteria</taxon>
        <taxon>Rhodobacterales</taxon>
        <taxon>Paracoccaceae</taxon>
        <taxon>Pikeienuella</taxon>
    </lineage>
</organism>
<dbReference type="Proteomes" id="UP000503336">
    <property type="component" value="Chromosome"/>
</dbReference>
<feature type="transmembrane region" description="Helical" evidence="2">
    <location>
        <begin position="212"/>
        <end position="236"/>
    </location>
</feature>
<keyword evidence="2" id="KW-0472">Membrane</keyword>
<protein>
    <submittedName>
        <fullName evidence="3">Uncharacterized protein</fullName>
    </submittedName>
</protein>
<dbReference type="AlphaFoldDB" id="A0A7L5C296"/>
<feature type="transmembrane region" description="Helical" evidence="2">
    <location>
        <begin position="609"/>
        <end position="638"/>
    </location>
</feature>
<feature type="region of interest" description="Disordered" evidence="1">
    <location>
        <begin position="761"/>
        <end position="786"/>
    </location>
</feature>
<dbReference type="EMBL" id="CP049056">
    <property type="protein sequence ID" value="QIE56656.1"/>
    <property type="molecule type" value="Genomic_DNA"/>
</dbReference>
<keyword evidence="2" id="KW-1133">Transmembrane helix</keyword>
<keyword evidence="4" id="KW-1185">Reference proteome</keyword>
<evidence type="ECO:0000256" key="1">
    <source>
        <dbReference type="SAM" id="MobiDB-lite"/>
    </source>
</evidence>
<name>A0A7L5C296_9RHOB</name>
<gene>
    <name evidence="3" type="ORF">G5B40_15185</name>
</gene>
<evidence type="ECO:0000313" key="4">
    <source>
        <dbReference type="Proteomes" id="UP000503336"/>
    </source>
</evidence>
<dbReference type="RefSeq" id="WP_165100203.1">
    <property type="nucleotide sequence ID" value="NZ_CP049056.1"/>
</dbReference>
<evidence type="ECO:0000256" key="2">
    <source>
        <dbReference type="SAM" id="Phobius"/>
    </source>
</evidence>
<sequence>MQEPIENTPKITPEAIVSGIGFFDRSDLCALIAILDEANTLTIAKGAVEDIGRRLRLIESNRGAGLRTRVDDLVKSDLPDAALRHRLWYGLSKGLATSASTPFSTRSGRASAASMAVRASERLSPALVQRRPPDAQENIEGDDRSELERRAARLWARTRESFAGVKPMPFPRLVEEEFLDFLADGRTLETIAQSAEPEAAEALRRAHVAAQVALATGGGWAAFAAIVGSSGFAPYILAAQASAWIPLVSGPGLVSLLAFVVNPVTLFVGFGVLAWWGAAHSANAVRSQMAARLCVLLAMRGARGAARGLDIFLGDMRQLADAPETRLAHMDSEDLHSHWRKAAFIRTRRSRPMRAPAGEPPAPWNALPEWASAKAAKPSATDRLNFADGLAITALTAGEMLWHAAAIDRNVLMAADFSRSADLGDPLAFAAAAGNFAVEGAGYSLRGYTAERFVMDRLIADGHDVALAQASNTPGLDLLVDGAPVQVKCGVSLSLLREHFAKYPGIPVIANEELVDEASRCGANWADLVGTVPGFDVAAIEGDVASALAHAAGLAGPDILFFAFSAGAVRGGVEVWRGEIAFDDLPAWLVIDGVARGMLGLLGGHGGAWIGLVAIGPAGALILGPIAACAALLGAGAVRERVTKALMRNWHRELLALAETLHRAVTATLERRIEGLGRRCKELNKLAKGQNAKLLDWMRDRADDDLIAAIEARAETTEPPRTEALALELVVEAARLAPGDAEALRARKSIERHLENRPKLSDVAFPAWPAASPEGDASAKATPSSE</sequence>
<accession>A0A7L5C296</accession>
<keyword evidence="2" id="KW-0812">Transmembrane</keyword>
<reference evidence="3 4" key="1">
    <citation type="submission" date="2020-02" db="EMBL/GenBank/DDBJ databases">
        <title>complete genome sequence of Rhodobacteraceae bacterium.</title>
        <authorList>
            <person name="Park J."/>
            <person name="Kim Y.-S."/>
            <person name="Kim K.-H."/>
        </authorList>
    </citation>
    <scope>NUCLEOTIDE SEQUENCE [LARGE SCALE GENOMIC DNA]</scope>
    <source>
        <strain evidence="3 4">RR4-56</strain>
    </source>
</reference>
<proteinExistence type="predicted"/>
<evidence type="ECO:0000313" key="3">
    <source>
        <dbReference type="EMBL" id="QIE56656.1"/>
    </source>
</evidence>
<dbReference type="KEGG" id="hdh:G5B40_15185"/>